<feature type="compositionally biased region" description="Gly residues" evidence="1">
    <location>
        <begin position="1"/>
        <end position="11"/>
    </location>
</feature>
<dbReference type="AlphaFoldDB" id="A0A9N8HMC9"/>
<accession>A0A9N8HMC9</accession>
<dbReference type="Proteomes" id="UP001153069">
    <property type="component" value="Unassembled WGS sequence"/>
</dbReference>
<feature type="region of interest" description="Disordered" evidence="1">
    <location>
        <begin position="1"/>
        <end position="80"/>
    </location>
</feature>
<dbReference type="EMBL" id="CAICTM010000886">
    <property type="protein sequence ID" value="CAB9517870.1"/>
    <property type="molecule type" value="Genomic_DNA"/>
</dbReference>
<sequence>MALSSGSGGGDYPVHEESESEHHFGRNLQDKLIDVDDSDSQDNHIPWNGGDSQQDNHMHRNLQDDSSPLNNSTSDSQEDPTEVYDWEVCDDLLGHFHRIVEHNNVPELQAATVAQVCLAEGTTAYVKLAAAAGSAANIKHVASVKDAFNEAYRGGKAYATAWSKVNIHAWDISVGSDDTVVILETTMGYPMLYNLKKKIWHHLQSPFKKWNHEAQEWYESKSITKFKQVEVVDKNNIYALGRYNHRVYKYNAKTDDWSLLQAMSTWEDPDGNRKDMTYARIAACSSMIYATTRTTTEKDSVLYVYTIGEGQPELVKSLSFADISMSADCKVLWTVFWGYPYLRIDLDPDEWAHPSKISSRQISACSSRSAWGVNDNNEVFSTQDRGETWNFDIDLESGDNVKLSKVAAGTPLETWGLDASNNVVRRGRAHDTYVAVIRERLNGLIEEFLVEVVTCAEGIYVHAKNTNSNFNEEFVFGMQGQLVDGKVKKIRVPVAVDTSNRNDYGLIEDLELPSFEFETFTDVIQKFDACAEKLMPKLNDGVILALDLDDREAAETNFTKAYQEYADDLTDKCISKYFSLFDDGLSLVFGGKPSPGYICGIKEAVVNQNKPMPGRCCLDAPFQLQDNDWGHAYDCSIECTRFGPLFAGMSNEACEAHGGTFCPEPSDCVELISCIAKEVTWAKQHKMAAYEYYLKEAPTNFTDTTSTKDCGLLRAFLGFDESDKQICRDVEQLKHTRDFAFLDEFFSQGSTEVDGGKGDECKCEVPPRPELVFTKPDRAVSKSKPVKNGKAWRATNHLVDTVGKALQFSKDVIDNFVCPEDFTGAIKTFCAVGKNIASVVLGIALYIAQGVSHFSEFTYNEMATIDNVGEMKISENLDALVTNMEELAEYFNSGGRIRRNLLPGNDVSSINPVETTAAVDLQVEIVSNDNPRAFLCVTMVQGAEKTPDDFELLVLDMAQKKYVSVSDCTKTQLAPGNTLVEIPDAVAGQVFTLKVIFVDDSSNKGLANATRLVAFRGQSNKEA</sequence>
<feature type="compositionally biased region" description="Basic and acidic residues" evidence="1">
    <location>
        <begin position="13"/>
        <end position="34"/>
    </location>
</feature>
<proteinExistence type="predicted"/>
<reference evidence="2" key="1">
    <citation type="submission" date="2020-06" db="EMBL/GenBank/DDBJ databases">
        <authorList>
            <consortium name="Plant Systems Biology data submission"/>
        </authorList>
    </citation>
    <scope>NUCLEOTIDE SEQUENCE</scope>
    <source>
        <strain evidence="2">D6</strain>
    </source>
</reference>
<evidence type="ECO:0000313" key="2">
    <source>
        <dbReference type="EMBL" id="CAB9517870.1"/>
    </source>
</evidence>
<keyword evidence="3" id="KW-1185">Reference proteome</keyword>
<feature type="compositionally biased region" description="Polar residues" evidence="1">
    <location>
        <begin position="64"/>
        <end position="75"/>
    </location>
</feature>
<protein>
    <submittedName>
        <fullName evidence="2">Uncharacterized protein</fullName>
    </submittedName>
</protein>
<name>A0A9N8HMC9_9STRA</name>
<comment type="caution">
    <text evidence="2">The sequence shown here is derived from an EMBL/GenBank/DDBJ whole genome shotgun (WGS) entry which is preliminary data.</text>
</comment>
<feature type="compositionally biased region" description="Basic and acidic residues" evidence="1">
    <location>
        <begin position="54"/>
        <end position="63"/>
    </location>
</feature>
<organism evidence="2 3">
    <name type="scientific">Seminavis robusta</name>
    <dbReference type="NCBI Taxonomy" id="568900"/>
    <lineage>
        <taxon>Eukaryota</taxon>
        <taxon>Sar</taxon>
        <taxon>Stramenopiles</taxon>
        <taxon>Ochrophyta</taxon>
        <taxon>Bacillariophyta</taxon>
        <taxon>Bacillariophyceae</taxon>
        <taxon>Bacillariophycidae</taxon>
        <taxon>Naviculales</taxon>
        <taxon>Naviculaceae</taxon>
        <taxon>Seminavis</taxon>
    </lineage>
</organism>
<evidence type="ECO:0000313" key="3">
    <source>
        <dbReference type="Proteomes" id="UP001153069"/>
    </source>
</evidence>
<gene>
    <name evidence="2" type="ORF">SEMRO_888_G216380.1</name>
</gene>
<evidence type="ECO:0000256" key="1">
    <source>
        <dbReference type="SAM" id="MobiDB-lite"/>
    </source>
</evidence>